<evidence type="ECO:0000313" key="6">
    <source>
        <dbReference type="EMBL" id="KXZ13636.1"/>
    </source>
</evidence>
<sequence>MIDIIILVLLLMGTLLGLKRGFILQFIYLTSFILSIAFAALFYKNLAPHLSFIPAPDFSGGQAALSFIKGNVETAYYNAIAFVILFIIAKILLRIIGAALNIIASIPVIKQINKLLGGVLGFLEVYLFAFILLYVASVLPVSALQQMLAQSTLADIITHHTPYLSGLLQELWAQYGK</sequence>
<evidence type="ECO:0008006" key="8">
    <source>
        <dbReference type="Google" id="ProtNLM"/>
    </source>
</evidence>
<dbReference type="RefSeq" id="WP_061523040.1">
    <property type="nucleotide sequence ID" value="NZ_JAJJBV010000003.1"/>
</dbReference>
<keyword evidence="7" id="KW-1185">Reference proteome</keyword>
<feature type="transmembrane region" description="Helical" evidence="5">
    <location>
        <begin position="75"/>
        <end position="103"/>
    </location>
</feature>
<dbReference type="PANTHER" id="PTHR37306">
    <property type="entry name" value="COLICIN V PRODUCTION PROTEIN"/>
    <property type="match status" value="1"/>
</dbReference>
<evidence type="ECO:0000256" key="4">
    <source>
        <dbReference type="ARBA" id="ARBA00023136"/>
    </source>
</evidence>
<dbReference type="GO" id="GO:0016020">
    <property type="term" value="C:membrane"/>
    <property type="evidence" value="ECO:0007669"/>
    <property type="project" value="UniProtKB-SubCell"/>
</dbReference>
<evidence type="ECO:0000256" key="1">
    <source>
        <dbReference type="ARBA" id="ARBA00004141"/>
    </source>
</evidence>
<evidence type="ECO:0000256" key="3">
    <source>
        <dbReference type="ARBA" id="ARBA00022989"/>
    </source>
</evidence>
<dbReference type="STRING" id="1793963.AXI58_03760"/>
<keyword evidence="4 5" id="KW-0472">Membrane</keyword>
<keyword evidence="3 5" id="KW-1133">Transmembrane helix</keyword>
<dbReference type="Proteomes" id="UP000075430">
    <property type="component" value="Unassembled WGS sequence"/>
</dbReference>
<dbReference type="OrthoDB" id="1809613at2"/>
<accession>A0A150F2Y4</accession>
<protein>
    <recommendedName>
        <fullName evidence="8">CvpA family protein</fullName>
    </recommendedName>
</protein>
<dbReference type="AlphaFoldDB" id="A0A150F2Y4"/>
<feature type="transmembrane region" description="Helical" evidence="5">
    <location>
        <begin position="115"/>
        <end position="136"/>
    </location>
</feature>
<comment type="subcellular location">
    <subcellularLocation>
        <location evidence="1">Membrane</location>
        <topology evidence="1">Multi-pass membrane protein</topology>
    </subcellularLocation>
</comment>
<gene>
    <name evidence="6" type="ORF">AXI58_03760</name>
</gene>
<dbReference type="PANTHER" id="PTHR37306:SF1">
    <property type="entry name" value="COLICIN V PRODUCTION PROTEIN"/>
    <property type="match status" value="1"/>
</dbReference>
<proteinExistence type="predicted"/>
<organism evidence="6 7">
    <name type="scientific">Bacillus nakamurai</name>
    <dbReference type="NCBI Taxonomy" id="1793963"/>
    <lineage>
        <taxon>Bacteria</taxon>
        <taxon>Bacillati</taxon>
        <taxon>Bacillota</taxon>
        <taxon>Bacilli</taxon>
        <taxon>Bacillales</taxon>
        <taxon>Bacillaceae</taxon>
        <taxon>Bacillus</taxon>
    </lineage>
</organism>
<comment type="caution">
    <text evidence="6">The sequence shown here is derived from an EMBL/GenBank/DDBJ whole genome shotgun (WGS) entry which is preliminary data.</text>
</comment>
<reference evidence="7" key="1">
    <citation type="submission" date="2016-02" db="EMBL/GenBank/DDBJ databases">
        <authorList>
            <person name="Dunlap C."/>
        </authorList>
    </citation>
    <scope>NUCLEOTIDE SEQUENCE [LARGE SCALE GENOMIC DNA]</scope>
    <source>
        <strain evidence="7">NRRL B-41092</strain>
    </source>
</reference>
<dbReference type="InterPro" id="IPR003825">
    <property type="entry name" value="Colicin-V_CvpA"/>
</dbReference>
<name>A0A150F2Y4_9BACI</name>
<evidence type="ECO:0000256" key="2">
    <source>
        <dbReference type="ARBA" id="ARBA00022692"/>
    </source>
</evidence>
<dbReference type="EMBL" id="LSBA01000037">
    <property type="protein sequence ID" value="KXZ13636.1"/>
    <property type="molecule type" value="Genomic_DNA"/>
</dbReference>
<feature type="transmembrane region" description="Helical" evidence="5">
    <location>
        <begin position="21"/>
        <end position="43"/>
    </location>
</feature>
<evidence type="ECO:0000256" key="5">
    <source>
        <dbReference type="SAM" id="Phobius"/>
    </source>
</evidence>
<dbReference type="GO" id="GO:0009403">
    <property type="term" value="P:toxin biosynthetic process"/>
    <property type="evidence" value="ECO:0007669"/>
    <property type="project" value="InterPro"/>
</dbReference>
<keyword evidence="2 5" id="KW-0812">Transmembrane</keyword>
<evidence type="ECO:0000313" key="7">
    <source>
        <dbReference type="Proteomes" id="UP000075430"/>
    </source>
</evidence>
<dbReference type="Pfam" id="PF02674">
    <property type="entry name" value="Colicin_V"/>
    <property type="match status" value="1"/>
</dbReference>